<reference evidence="7 8" key="1">
    <citation type="journal article" date="2016" name="Nat. Commun.">
        <title>Thousands of microbial genomes shed light on interconnected biogeochemical processes in an aquifer system.</title>
        <authorList>
            <person name="Anantharaman K."/>
            <person name="Brown C.T."/>
            <person name="Hug L.A."/>
            <person name="Sharon I."/>
            <person name="Castelle C.J."/>
            <person name="Probst A.J."/>
            <person name="Thomas B.C."/>
            <person name="Singh A."/>
            <person name="Wilkins M.J."/>
            <person name="Karaoz U."/>
            <person name="Brodie E.L."/>
            <person name="Williams K.H."/>
            <person name="Hubbard S.S."/>
            <person name="Banfield J.F."/>
        </authorList>
    </citation>
    <scope>NUCLEOTIDE SEQUENCE [LARGE SCALE GENOMIC DNA]</scope>
</reference>
<dbReference type="FunFam" id="3.60.20.30:FF:000001">
    <property type="entry name" value="Isoaspartyl peptidase/L-asparaginase"/>
    <property type="match status" value="1"/>
</dbReference>
<evidence type="ECO:0008006" key="9">
    <source>
        <dbReference type="Google" id="ProtNLM"/>
    </source>
</evidence>
<dbReference type="PANTHER" id="PTHR10188:SF6">
    <property type="entry name" value="N(4)-(BETA-N-ACETYLGLUCOSAMINYL)-L-ASPARAGINASE"/>
    <property type="match status" value="1"/>
</dbReference>
<dbReference type="GO" id="GO:0008233">
    <property type="term" value="F:peptidase activity"/>
    <property type="evidence" value="ECO:0007669"/>
    <property type="project" value="UniProtKB-KW"/>
</dbReference>
<comment type="caution">
    <text evidence="7">The sequence shown here is derived from an EMBL/GenBank/DDBJ whole genome shotgun (WGS) entry which is preliminary data.</text>
</comment>
<organism evidence="7 8">
    <name type="scientific">candidate division WOR-3 bacterium RBG_13_43_14</name>
    <dbReference type="NCBI Taxonomy" id="1802590"/>
    <lineage>
        <taxon>Bacteria</taxon>
        <taxon>Bacteria division WOR-3</taxon>
    </lineage>
</organism>
<keyword evidence="2" id="KW-0378">Hydrolase</keyword>
<dbReference type="InterPro" id="IPR000246">
    <property type="entry name" value="Peptidase_T2"/>
</dbReference>
<evidence type="ECO:0000256" key="5">
    <source>
        <dbReference type="PIRSR" id="PIRSR600246-2"/>
    </source>
</evidence>
<evidence type="ECO:0000256" key="3">
    <source>
        <dbReference type="ARBA" id="ARBA00022813"/>
    </source>
</evidence>
<evidence type="ECO:0000256" key="4">
    <source>
        <dbReference type="PIRSR" id="PIRSR600246-1"/>
    </source>
</evidence>
<feature type="binding site" evidence="5">
    <location>
        <begin position="218"/>
        <end position="221"/>
    </location>
    <ligand>
        <name>substrate</name>
    </ligand>
</feature>
<feature type="active site" description="Nucleophile" evidence="4">
    <location>
        <position position="168"/>
    </location>
</feature>
<dbReference type="PANTHER" id="PTHR10188">
    <property type="entry name" value="L-ASPARAGINASE"/>
    <property type="match status" value="1"/>
</dbReference>
<sequence length="293" mass="32018">MKRIDCVIIANGGAGGIGFANRRRQGLIKAVRVGYAMLRAGSSSLDAVERAVMILEDTPIFNAGTGSCLNLKGRAEMDASITTSDLRFGAVAAIENIRNPIRVARLIMEKTDHLLLGGAEAYRFARIMGIKHFNPITKEARRTWRRRRRKLNPKYFPKLENLIVRYGTVGVVVIDQNGMIAVGTSTGGISLRLPGRIGDTPVIGGGFYANRYGGATATGHGEEIMRHLLSFRAVSFMARYSAPVAARKIIEYATNRGCRCGLVGIDRRGGILCVNNTQAMSWAYIKNGRLKVF</sequence>
<keyword evidence="1" id="KW-0645">Protease</keyword>
<proteinExistence type="predicted"/>
<dbReference type="Pfam" id="PF01112">
    <property type="entry name" value="Asparaginase_2"/>
    <property type="match status" value="1"/>
</dbReference>
<dbReference type="GO" id="GO:0005737">
    <property type="term" value="C:cytoplasm"/>
    <property type="evidence" value="ECO:0007669"/>
    <property type="project" value="TreeGrafter"/>
</dbReference>
<gene>
    <name evidence="7" type="ORF">A2Y85_03865</name>
</gene>
<evidence type="ECO:0000256" key="1">
    <source>
        <dbReference type="ARBA" id="ARBA00022670"/>
    </source>
</evidence>
<evidence type="ECO:0000313" key="8">
    <source>
        <dbReference type="Proteomes" id="UP000177025"/>
    </source>
</evidence>
<name>A0A1F4U3Y5_UNCW3</name>
<evidence type="ECO:0000256" key="6">
    <source>
        <dbReference type="PIRSR" id="PIRSR600246-3"/>
    </source>
</evidence>
<dbReference type="EMBL" id="MEUM01000133">
    <property type="protein sequence ID" value="OGC39656.1"/>
    <property type="molecule type" value="Genomic_DNA"/>
</dbReference>
<feature type="site" description="Cleavage; by autolysis" evidence="6">
    <location>
        <begin position="167"/>
        <end position="168"/>
    </location>
</feature>
<accession>A0A1F4U3Y5</accession>
<keyword evidence="3" id="KW-0068">Autocatalytic cleavage</keyword>
<dbReference type="InterPro" id="IPR029055">
    <property type="entry name" value="Ntn_hydrolases_N"/>
</dbReference>
<feature type="binding site" evidence="5">
    <location>
        <begin position="196"/>
        <end position="199"/>
    </location>
    <ligand>
        <name>substrate</name>
    </ligand>
</feature>
<evidence type="ECO:0000313" key="7">
    <source>
        <dbReference type="EMBL" id="OGC39656.1"/>
    </source>
</evidence>
<evidence type="ECO:0000256" key="2">
    <source>
        <dbReference type="ARBA" id="ARBA00022801"/>
    </source>
</evidence>
<dbReference type="GO" id="GO:0016811">
    <property type="term" value="F:hydrolase activity, acting on carbon-nitrogen (but not peptide) bonds, in linear amides"/>
    <property type="evidence" value="ECO:0007669"/>
    <property type="project" value="UniProtKB-ARBA"/>
</dbReference>
<dbReference type="AlphaFoldDB" id="A0A1F4U3Y5"/>
<dbReference type="GO" id="GO:0006508">
    <property type="term" value="P:proteolysis"/>
    <property type="evidence" value="ECO:0007669"/>
    <property type="project" value="UniProtKB-KW"/>
</dbReference>
<dbReference type="SUPFAM" id="SSF56235">
    <property type="entry name" value="N-terminal nucleophile aminohydrolases (Ntn hydrolases)"/>
    <property type="match status" value="1"/>
</dbReference>
<dbReference type="Proteomes" id="UP000177025">
    <property type="component" value="Unassembled WGS sequence"/>
</dbReference>
<protein>
    <recommendedName>
        <fullName evidence="9">Asparaginase</fullName>
    </recommendedName>
</protein>
<dbReference type="Gene3D" id="3.60.20.30">
    <property type="entry name" value="(Glycosyl)asparaginase"/>
    <property type="match status" value="1"/>
</dbReference>